<accession>A0A0N5AXM4</accession>
<proteinExistence type="predicted"/>
<evidence type="ECO:0000313" key="3">
    <source>
        <dbReference type="Proteomes" id="UP000046393"/>
    </source>
</evidence>
<dbReference type="WBParaSite" id="SMUV_0000970301-mRNA-1">
    <property type="protein sequence ID" value="SMUV_0000970301-mRNA-1"/>
    <property type="gene ID" value="SMUV_0000970301"/>
</dbReference>
<dbReference type="GO" id="GO:0005884">
    <property type="term" value="C:actin filament"/>
    <property type="evidence" value="ECO:0007669"/>
    <property type="project" value="TreeGrafter"/>
</dbReference>
<dbReference type="Gene3D" id="1.20.58.2220">
    <property type="entry name" value="Formin, FH2 domain"/>
    <property type="match status" value="1"/>
</dbReference>
<organism evidence="3 4">
    <name type="scientific">Syphacia muris</name>
    <dbReference type="NCBI Taxonomy" id="451379"/>
    <lineage>
        <taxon>Eukaryota</taxon>
        <taxon>Metazoa</taxon>
        <taxon>Ecdysozoa</taxon>
        <taxon>Nematoda</taxon>
        <taxon>Chromadorea</taxon>
        <taxon>Rhabditida</taxon>
        <taxon>Spirurina</taxon>
        <taxon>Oxyuridomorpha</taxon>
        <taxon>Oxyuroidea</taxon>
        <taxon>Oxyuridae</taxon>
        <taxon>Syphacia</taxon>
    </lineage>
</organism>
<dbReference type="PANTHER" id="PTHR45691:SF15">
    <property type="entry name" value="FH2 DOMAIN-CONTAINING PROTEIN"/>
    <property type="match status" value="1"/>
</dbReference>
<evidence type="ECO:0000259" key="2">
    <source>
        <dbReference type="PROSITE" id="PS51444"/>
    </source>
</evidence>
<reference evidence="4" key="1">
    <citation type="submission" date="2017-02" db="UniProtKB">
        <authorList>
            <consortium name="WormBaseParasite"/>
        </authorList>
    </citation>
    <scope>IDENTIFICATION</scope>
</reference>
<dbReference type="InterPro" id="IPR051412">
    <property type="entry name" value="Formin_Homology_Diaphanous_sf"/>
</dbReference>
<dbReference type="SMART" id="SM00498">
    <property type="entry name" value="FH2"/>
    <property type="match status" value="1"/>
</dbReference>
<dbReference type="PANTHER" id="PTHR45691">
    <property type="entry name" value="PROTEIN DIAPHANOUS"/>
    <property type="match status" value="1"/>
</dbReference>
<dbReference type="PROSITE" id="PS51444">
    <property type="entry name" value="FH2"/>
    <property type="match status" value="1"/>
</dbReference>
<evidence type="ECO:0000256" key="1">
    <source>
        <dbReference type="SAM" id="MobiDB-lite"/>
    </source>
</evidence>
<sequence>MSSAKNRRYSYCNITETQRTSRHVAKAEARFRMGLNEKEVFRDDGSASRNSSIRDKLNDKAFASTLPSIRIQSVVDNDSGNDNEDDDSCCFQTALSFNESVENIDPEQRFTEITNCKSSAAKSLYNINNHSGLSKVEKAEIDKILTYLLFLITKRRLHATDINSNCIEREPSALKKFLQILRPSRTTSPERERKSGILEGFFGRSDGRASLAVKKNPTNMALLLNALWSSIDAECGDNYDAIKKLIYNENGDVGDKCDNIQSFFNAFVISYLAFKNSPAELAFVIRHIAIADWCKKASKFEFDLLKCLGKIKPNGQQIRCAIRYLNGDVLKSIGCQTDQDSRKYQQRGRCLNRDRCTVIEMKRNARRAKLTGDDDAHSEVDSPSFKSDDLQEAPLPKAIVKPRSVSRHRKLCASPHLSSMSSSTFDDKSSNSASLLTAESGSASIGSTEDSGLSSSLHTLPFSLTSTPILSPPPPPPIPPPPSLLTSPCLRSPLLSPLSITKSENIYNSSLYISLIQLVILMYFFFRKNRATNTIHWEAVKPEITVNNVTVFSGTDKCEVYFNEEQRDKVLEKVFERVTRSKSCISNQSEGKGHLPVVQLLNEKRALSLGIVLAKFRPITVTELVSMLETGEVNDLDSDTLDTLLKHFPSDEEIKLFTKHTNPETLKDAELFCYLANEHPLLKLRIELKVADEFVRTDLKQQTDCVNSLLKACKNVYNSSSINSFLRRCLQYGNFLNQSSFAAHASGFTLNSLLDTLRAKGTSSTTRLVDILAETSEEPLREVVKHISTLKAIRGNTVEELEKFVSTSQRRLNCLLKELRDCDNDELINFYNKTLSESLKKYEDLCKNLAEIRCKEKQLQTFYCTPNMPLEKLLITLLDAISLFQDALTYFYPDGDPEMLAIKERELRRSRQVRNRSVITIKDGFINAPSKRRRNCAKLPKCEPDNFNRLSEICNSLASIQYYYFLTLSLKVKNRELIPEKSQHKLKMISFGVLPKREDNIDFFESAMQMVLPVKSSDMTYI</sequence>
<protein>
    <submittedName>
        <fullName evidence="4">FH2 domain-containing protein</fullName>
    </submittedName>
</protein>
<feature type="domain" description="FH2" evidence="2">
    <location>
        <begin position="522"/>
        <end position="911"/>
    </location>
</feature>
<dbReference type="InterPro" id="IPR015425">
    <property type="entry name" value="FH2_Formin"/>
</dbReference>
<dbReference type="SUPFAM" id="SSF101447">
    <property type="entry name" value="Formin homology 2 domain (FH2 domain)"/>
    <property type="match status" value="1"/>
</dbReference>
<feature type="region of interest" description="Disordered" evidence="1">
    <location>
        <begin position="465"/>
        <end position="484"/>
    </location>
</feature>
<dbReference type="STRING" id="451379.A0A0N5AXM4"/>
<keyword evidence="3" id="KW-1185">Reference proteome</keyword>
<dbReference type="InterPro" id="IPR042201">
    <property type="entry name" value="FH2_Formin_sf"/>
</dbReference>
<name>A0A0N5AXM4_9BILA</name>
<dbReference type="AlphaFoldDB" id="A0A0N5AXM4"/>
<feature type="region of interest" description="Disordered" evidence="1">
    <location>
        <begin position="367"/>
        <end position="407"/>
    </location>
</feature>
<dbReference type="Pfam" id="PF02181">
    <property type="entry name" value="FH2"/>
    <property type="match status" value="1"/>
</dbReference>
<evidence type="ECO:0000313" key="4">
    <source>
        <dbReference type="WBParaSite" id="SMUV_0000970301-mRNA-1"/>
    </source>
</evidence>
<feature type="compositionally biased region" description="Pro residues" evidence="1">
    <location>
        <begin position="470"/>
        <end position="483"/>
    </location>
</feature>
<feature type="compositionally biased region" description="Basic and acidic residues" evidence="1">
    <location>
        <begin position="370"/>
        <end position="380"/>
    </location>
</feature>
<dbReference type="GO" id="GO:0030041">
    <property type="term" value="P:actin filament polymerization"/>
    <property type="evidence" value="ECO:0007669"/>
    <property type="project" value="TreeGrafter"/>
</dbReference>
<dbReference type="Proteomes" id="UP000046393">
    <property type="component" value="Unplaced"/>
</dbReference>